<keyword evidence="1" id="KW-0812">Transmembrane</keyword>
<feature type="transmembrane region" description="Helical" evidence="1">
    <location>
        <begin position="98"/>
        <end position="114"/>
    </location>
</feature>
<organism evidence="2 3">
    <name type="scientific">Tenacibaculum polynesiense</name>
    <dbReference type="NCBI Taxonomy" id="3137857"/>
    <lineage>
        <taxon>Bacteria</taxon>
        <taxon>Pseudomonadati</taxon>
        <taxon>Bacteroidota</taxon>
        <taxon>Flavobacteriia</taxon>
        <taxon>Flavobacteriales</taxon>
        <taxon>Flavobacteriaceae</taxon>
        <taxon>Tenacibaculum</taxon>
    </lineage>
</organism>
<feature type="transmembrane region" description="Helical" evidence="1">
    <location>
        <begin position="38"/>
        <end position="55"/>
    </location>
</feature>
<proteinExistence type="predicted"/>
<accession>A0ABM9PE46</accession>
<feature type="transmembrane region" description="Helical" evidence="1">
    <location>
        <begin position="7"/>
        <end position="26"/>
    </location>
</feature>
<reference evidence="2 3" key="1">
    <citation type="submission" date="2024-05" db="EMBL/GenBank/DDBJ databases">
        <authorList>
            <person name="Duchaud E."/>
        </authorList>
    </citation>
    <scope>NUCLEOTIDE SEQUENCE [LARGE SCALE GENOMIC DNA]</scope>
    <source>
        <strain evidence="2">Ena-SAMPLE-TAB-13-05-2024-13:56:06:370-140308</strain>
    </source>
</reference>
<evidence type="ECO:0000313" key="3">
    <source>
        <dbReference type="Proteomes" id="UP001497527"/>
    </source>
</evidence>
<comment type="caution">
    <text evidence="2">The sequence shown here is derived from an EMBL/GenBank/DDBJ whole genome shotgun (WGS) entry which is preliminary data.</text>
</comment>
<dbReference type="EMBL" id="CAXJIO010000013">
    <property type="protein sequence ID" value="CAL2103720.1"/>
    <property type="molecule type" value="Genomic_DNA"/>
</dbReference>
<keyword evidence="1" id="KW-0472">Membrane</keyword>
<evidence type="ECO:0000256" key="1">
    <source>
        <dbReference type="SAM" id="Phobius"/>
    </source>
</evidence>
<protein>
    <submittedName>
        <fullName evidence="2">Uncharacterized protein</fullName>
    </submittedName>
</protein>
<dbReference type="RefSeq" id="WP_348717915.1">
    <property type="nucleotide sequence ID" value="NZ_CAXJIO010000013.1"/>
</dbReference>
<keyword evidence="1" id="KW-1133">Transmembrane helix</keyword>
<feature type="transmembrane region" description="Helical" evidence="1">
    <location>
        <begin position="126"/>
        <end position="145"/>
    </location>
</feature>
<gene>
    <name evidence="2" type="ORF">T190423A01A_40313</name>
</gene>
<keyword evidence="3" id="KW-1185">Reference proteome</keyword>
<evidence type="ECO:0000313" key="2">
    <source>
        <dbReference type="EMBL" id="CAL2103720.1"/>
    </source>
</evidence>
<dbReference type="Proteomes" id="UP001497527">
    <property type="component" value="Unassembled WGS sequence"/>
</dbReference>
<sequence length="265" mass="30855">MNKQNHLYRGLFLGSVLLLLLNDLYLKYEFHNYLTGKLSDFVGLFAFPYFFSCFLPKRTKSIYVLTGLFFVFWKSEFSQPFFDFAHSYNIGINRTVDYSDLIALLILPISYIYWKQETSFSIFSKPIIKPLIIVISCFAFIATSIPHHFENIAIKSNISTQVKVDFQTVNKKLHIYGNSINEINNYSIKLPKKNATIHMTIKVTKIDKEITKITLDSIHSFIVEGNGFLFSNGINEDHVKYIRSLSKKEIEQLFLKQLTQRLKSK</sequence>
<feature type="transmembrane region" description="Helical" evidence="1">
    <location>
        <begin position="62"/>
        <end position="78"/>
    </location>
</feature>
<name>A0ABM9PE46_9FLAO</name>